<accession>A0ACC3AZH3</accession>
<sequence>MEAMEAHLSLCRPPTWPTSHPGYDPNLTPQCHGPSPSTSNPPLAAPPLPNVLKPFVVQNNYSGRGCQLDPDQQLRLVEICRYAMKQCDPKAYPKSFWINIAATFEKVTGRSYSWQSCRRRMITLVTKRLEFWAVFEDCVRQKEYPDDDVMEDVADELDTWLECEGRVPHDCLHKKDELWKAHDASRRAPRPPEKASPQLTRTPEVPHGAKIQRVVNWVMGLPSLDEMDLLPLHWGESRMEFSCRSRVNADDERLLAHSQSQSQSRSPGQDANISYHPRSRSPQANRPTRAINPVLALDKIGQKFHAAAMNLHPPLQQRVNPTGADESSTTQSPLPVATAAPIAPVGPVAPPIAQSTNKRPRDDDHEANDRPVRRLRQTPRSHPSETPVSDQLGLPQTHLNNVENSVDVVFGNFWGGLAPLFGDRDLKQQASATKSESVMRDMLRDIATAITKAVLKMREADDNEA</sequence>
<name>A0ACC3AZH3_9EURO</name>
<comment type="caution">
    <text evidence="1">The sequence shown here is derived from an EMBL/GenBank/DDBJ whole genome shotgun (WGS) entry which is preliminary data.</text>
</comment>
<protein>
    <submittedName>
        <fullName evidence="1">Uncharacterized protein</fullName>
    </submittedName>
</protein>
<proteinExistence type="predicted"/>
<organism evidence="1 2">
    <name type="scientific">Aspergillus melleus</name>
    <dbReference type="NCBI Taxonomy" id="138277"/>
    <lineage>
        <taxon>Eukaryota</taxon>
        <taxon>Fungi</taxon>
        <taxon>Dikarya</taxon>
        <taxon>Ascomycota</taxon>
        <taxon>Pezizomycotina</taxon>
        <taxon>Eurotiomycetes</taxon>
        <taxon>Eurotiomycetidae</taxon>
        <taxon>Eurotiales</taxon>
        <taxon>Aspergillaceae</taxon>
        <taxon>Aspergillus</taxon>
        <taxon>Aspergillus subgen. Circumdati</taxon>
    </lineage>
</organism>
<keyword evidence="2" id="KW-1185">Reference proteome</keyword>
<reference evidence="1 2" key="1">
    <citation type="journal article" date="2023" name="ACS Omega">
        <title>Identification of the Neoaspergillic Acid Biosynthesis Gene Cluster by Establishing an In Vitro CRISPR-Ribonucleoprotein Genetic System in Aspergillus melleus.</title>
        <authorList>
            <person name="Yuan B."/>
            <person name="Grau M.F."/>
            <person name="Murata R.M."/>
            <person name="Torok T."/>
            <person name="Venkateswaran K."/>
            <person name="Stajich J.E."/>
            <person name="Wang C.C.C."/>
        </authorList>
    </citation>
    <scope>NUCLEOTIDE SEQUENCE [LARGE SCALE GENOMIC DNA]</scope>
    <source>
        <strain evidence="1 2">IMV 1140</strain>
    </source>
</reference>
<gene>
    <name evidence="1" type="ORF">N8T08_006737</name>
</gene>
<evidence type="ECO:0000313" key="1">
    <source>
        <dbReference type="EMBL" id="KAK1143409.1"/>
    </source>
</evidence>
<dbReference type="Proteomes" id="UP001177260">
    <property type="component" value="Unassembled WGS sequence"/>
</dbReference>
<evidence type="ECO:0000313" key="2">
    <source>
        <dbReference type="Proteomes" id="UP001177260"/>
    </source>
</evidence>
<dbReference type="EMBL" id="JAOPJF010000040">
    <property type="protein sequence ID" value="KAK1143409.1"/>
    <property type="molecule type" value="Genomic_DNA"/>
</dbReference>